<feature type="transmembrane region" description="Helical" evidence="9">
    <location>
        <begin position="422"/>
        <end position="443"/>
    </location>
</feature>
<evidence type="ECO:0000256" key="1">
    <source>
        <dbReference type="ARBA" id="ARBA00004141"/>
    </source>
</evidence>
<comment type="similarity">
    <text evidence="2 9 12">Belongs to the SecY/SEC61-alpha family.</text>
</comment>
<dbReference type="EMBL" id="CP007711">
    <property type="protein sequence ID" value="AIV03477.1"/>
    <property type="molecule type" value="Genomic_DNA"/>
</dbReference>
<feature type="transmembrane region" description="Helical" evidence="9">
    <location>
        <begin position="380"/>
        <end position="402"/>
    </location>
</feature>
<dbReference type="InterPro" id="IPR023201">
    <property type="entry name" value="SecY_dom_sf"/>
</dbReference>
<keyword evidence="6 9" id="KW-1133">Transmembrane helix</keyword>
<comment type="subcellular location">
    <subcellularLocation>
        <location evidence="9">Cell membrane</location>
        <topology evidence="9">Multi-pass membrane protein</topology>
    </subcellularLocation>
    <subcellularLocation>
        <location evidence="1 11">Membrane</location>
        <topology evidence="1 11">Multi-pass membrane protein</topology>
    </subcellularLocation>
</comment>
<evidence type="ECO:0000256" key="3">
    <source>
        <dbReference type="ARBA" id="ARBA00022448"/>
    </source>
</evidence>
<keyword evidence="3 9" id="KW-0813">Transport</keyword>
<dbReference type="Gene3D" id="1.10.3370.10">
    <property type="entry name" value="SecY subunit domain"/>
    <property type="match status" value="1"/>
</dbReference>
<name>A0A097SS96_9BACT</name>
<dbReference type="SUPFAM" id="SSF103491">
    <property type="entry name" value="Preprotein translocase SecY subunit"/>
    <property type="match status" value="1"/>
</dbReference>
<evidence type="ECO:0000256" key="7">
    <source>
        <dbReference type="ARBA" id="ARBA00023010"/>
    </source>
</evidence>
<feature type="transmembrane region" description="Helical" evidence="9">
    <location>
        <begin position="216"/>
        <end position="236"/>
    </location>
</feature>
<evidence type="ECO:0000256" key="9">
    <source>
        <dbReference type="HAMAP-Rule" id="MF_01465"/>
    </source>
</evidence>
<dbReference type="InterPro" id="IPR002208">
    <property type="entry name" value="SecY/SEC61-alpha"/>
</dbReference>
<organism evidence="13 14">
    <name type="scientific">Candidatus Malacoplasma girerdii</name>
    <dbReference type="NCBI Taxonomy" id="1318617"/>
    <lineage>
        <taxon>Bacteria</taxon>
        <taxon>Bacillati</taxon>
        <taxon>Mycoplasmatota</taxon>
        <taxon>Mycoplasmoidales</taxon>
        <taxon>Mycoplasmoidaceae</taxon>
        <taxon>Malacoplasma</taxon>
    </lineage>
</organism>
<dbReference type="InterPro" id="IPR026593">
    <property type="entry name" value="SecY"/>
</dbReference>
<dbReference type="KEGG" id="mgj:MGM1_0900"/>
<protein>
    <recommendedName>
        <fullName evidence="9 10">Protein translocase subunit SecY</fullName>
    </recommendedName>
</protein>
<evidence type="ECO:0000256" key="12">
    <source>
        <dbReference type="RuleBase" id="RU004349"/>
    </source>
</evidence>
<dbReference type="HOGENOM" id="CLU_030313_0_1_14"/>
<keyword evidence="7 9" id="KW-0811">Translocation</keyword>
<reference evidence="13 14" key="1">
    <citation type="journal article" date="2014" name="PLoS ONE">
        <title>An emerging Mycoplasma associated with trichomoniasis, vaginal infection and disease.</title>
        <authorList>
            <consortium name="Vaginal Microbiome Consortium"/>
            <person name="Fettweis J.M."/>
            <person name="Serrano M.G."/>
            <person name="Huang B."/>
            <person name="Brooks J.P."/>
            <person name="Glascock A.L."/>
            <person name="Sheth N.U."/>
            <person name="Strauss J.F.III."/>
            <person name="Jefferson K.K."/>
            <person name="Buck G.A."/>
        </authorList>
    </citation>
    <scope>NUCLEOTIDE SEQUENCE [LARGE SCALE GENOMIC DNA]</scope>
    <source>
        <strain evidence="13 14">VCU_M1</strain>
    </source>
</reference>
<feature type="transmembrane region" description="Helical" evidence="9">
    <location>
        <begin position="505"/>
        <end position="524"/>
    </location>
</feature>
<proteinExistence type="inferred from homology"/>
<evidence type="ECO:0000256" key="11">
    <source>
        <dbReference type="RuleBase" id="RU003484"/>
    </source>
</evidence>
<comment type="subunit">
    <text evidence="9">Component of the Sec protein translocase complex. Heterotrimer consisting of SecY, SecE and SecG subunits. The heterotrimers can form oligomers, although 1 heterotrimer is thought to be able to translocate proteins. Interacts with the ribosome. Interacts with SecDF, and other proteins may be involved. Interacts with SecA.</text>
</comment>
<dbReference type="PANTHER" id="PTHR10906">
    <property type="entry name" value="SECY/SEC61-ALPHA FAMILY MEMBER"/>
    <property type="match status" value="1"/>
</dbReference>
<dbReference type="PRINTS" id="PR00303">
    <property type="entry name" value="SECYTRNLCASE"/>
</dbReference>
<evidence type="ECO:0000256" key="8">
    <source>
        <dbReference type="ARBA" id="ARBA00023136"/>
    </source>
</evidence>
<sequence>MIKKPDTFNVKANYKSKRDALKANKAWYSQMKQFYKSEYQNEIKDPSSSYSQQGHFFDQYLDNLKQLKKDFKLNKININNTYLSPKKALKIKQQQFTNNRDTFAKKLVELFTNKQVLGGVLFTILLLSLFHIISIITIPGITVPSKYDNSSDFTSMLNLLAGGGLTRMSLFAVGVGPYITAQIIVQLLSSDLIPALSRLNKQGERGKRKLEVITRILNLPLCLIQSYAVMAMILNLNSSGSSDTFQIFGHTSLGDLSAGEIISLMVIFTGGSYLTIFLGDMITKRGVGNGISVIILAGILSNLFGNFQAVLGAISSKVSPTQAGYVLSVVLLFIIYLIFYFLVLLVITFVNSCIRKIPVQQTGQGLTSETKNLPYLPIKLNSAGVIPVIFASSIITIPSTIAQFLKEGTGKWFIQNYLTLSSWSGISIYAILIILFTFFYSYVQINPPQLAENFEKSGKFIPGVKTGIDTEKHVSKVLARVNWMGSIFLAVIASLPYIVSNITNIPSGIAIGGTGIIIIVSASIEIWNSIKSAATTTGYEITRNKIQANYYEESDTIKNPKVEELW</sequence>
<dbReference type="PROSITE" id="PS00756">
    <property type="entry name" value="SECY_2"/>
    <property type="match status" value="1"/>
</dbReference>
<keyword evidence="14" id="KW-1185">Reference proteome</keyword>
<keyword evidence="8 9" id="KW-0472">Membrane</keyword>
<dbReference type="eggNOG" id="COG0201">
    <property type="taxonomic scope" value="Bacteria"/>
</dbReference>
<evidence type="ECO:0000256" key="2">
    <source>
        <dbReference type="ARBA" id="ARBA00005751"/>
    </source>
</evidence>
<comment type="function">
    <text evidence="9 10">The central subunit of the protein translocation channel SecYEG. Consists of two halves formed by TMs 1-5 and 6-10. These two domains form a lateral gate at the front which open onto the bilayer between TMs 2 and 7, and are clamped together by SecE at the back. The channel is closed by both a pore ring composed of hydrophobic SecY resides and a short helix (helix 2A) on the extracellular side of the membrane which forms a plug. The plug probably moves laterally to allow the channel to open. The ring and the pore may move independently.</text>
</comment>
<dbReference type="STRING" id="1318617.MGM1_0900"/>
<dbReference type="InterPro" id="IPR030659">
    <property type="entry name" value="SecY_CS"/>
</dbReference>
<keyword evidence="4 9" id="KW-0812">Transmembrane</keyword>
<evidence type="ECO:0000256" key="4">
    <source>
        <dbReference type="ARBA" id="ARBA00022692"/>
    </source>
</evidence>
<dbReference type="PROSITE" id="PS00755">
    <property type="entry name" value="SECY_1"/>
    <property type="match status" value="1"/>
</dbReference>
<dbReference type="HAMAP" id="MF_01465">
    <property type="entry name" value="SecY"/>
    <property type="match status" value="1"/>
</dbReference>
<dbReference type="GO" id="GO:0043952">
    <property type="term" value="P:protein transport by the Sec complex"/>
    <property type="evidence" value="ECO:0007669"/>
    <property type="project" value="UniProtKB-UniRule"/>
</dbReference>
<comment type="caution">
    <text evidence="9">Lacks conserved residue(s) required for the propagation of feature annotation.</text>
</comment>
<feature type="transmembrane region" description="Helical" evidence="9">
    <location>
        <begin position="481"/>
        <end position="499"/>
    </location>
</feature>
<dbReference type="NCBIfam" id="TIGR00967">
    <property type="entry name" value="3a0501s007"/>
    <property type="match status" value="1"/>
</dbReference>
<dbReference type="GO" id="GO:0006605">
    <property type="term" value="P:protein targeting"/>
    <property type="evidence" value="ECO:0007669"/>
    <property type="project" value="UniProtKB-UniRule"/>
</dbReference>
<feature type="transmembrane region" description="Helical" evidence="9">
    <location>
        <begin position="116"/>
        <end position="141"/>
    </location>
</feature>
<accession>A0A097SS96</accession>
<dbReference type="Pfam" id="PF00344">
    <property type="entry name" value="SecY"/>
    <property type="match status" value="1"/>
</dbReference>
<evidence type="ECO:0000313" key="14">
    <source>
        <dbReference type="Proteomes" id="UP000030066"/>
    </source>
</evidence>
<feature type="transmembrane region" description="Helical" evidence="9">
    <location>
        <begin position="286"/>
        <end position="305"/>
    </location>
</feature>
<dbReference type="AlphaFoldDB" id="A0A097SS96"/>
<evidence type="ECO:0000313" key="13">
    <source>
        <dbReference type="EMBL" id="AIV03477.1"/>
    </source>
</evidence>
<dbReference type="GO" id="GO:0005886">
    <property type="term" value="C:plasma membrane"/>
    <property type="evidence" value="ECO:0007669"/>
    <property type="project" value="UniProtKB-SubCell"/>
</dbReference>
<gene>
    <name evidence="9 13" type="primary">secY</name>
    <name evidence="13" type="ORF">MGM1_0900</name>
</gene>
<evidence type="ECO:0000256" key="6">
    <source>
        <dbReference type="ARBA" id="ARBA00022989"/>
    </source>
</evidence>
<dbReference type="GO" id="GO:0065002">
    <property type="term" value="P:intracellular protein transmembrane transport"/>
    <property type="evidence" value="ECO:0007669"/>
    <property type="project" value="UniProtKB-UniRule"/>
</dbReference>
<keyword evidence="9" id="KW-1003">Cell membrane</keyword>
<feature type="transmembrane region" description="Helical" evidence="9">
    <location>
        <begin position="256"/>
        <end position="279"/>
    </location>
</feature>
<dbReference type="Proteomes" id="UP000030066">
    <property type="component" value="Chromosome"/>
</dbReference>
<keyword evidence="5 9" id="KW-0653">Protein transport</keyword>
<evidence type="ECO:0000256" key="10">
    <source>
        <dbReference type="RuleBase" id="RU000537"/>
    </source>
</evidence>
<feature type="transmembrane region" description="Helical" evidence="9">
    <location>
        <begin position="325"/>
        <end position="350"/>
    </location>
</feature>
<evidence type="ECO:0000256" key="5">
    <source>
        <dbReference type="ARBA" id="ARBA00022927"/>
    </source>
</evidence>